<reference evidence="2 3" key="1">
    <citation type="submission" date="2017-08" db="EMBL/GenBank/DDBJ databases">
        <title>Infants hospitalized years apart are colonized by the same room-sourced microbial strains.</title>
        <authorList>
            <person name="Brooks B."/>
            <person name="Olm M.R."/>
            <person name="Firek B.A."/>
            <person name="Baker R."/>
            <person name="Thomas B.C."/>
            <person name="Morowitz M.J."/>
            <person name="Banfield J.F."/>
        </authorList>
    </citation>
    <scope>NUCLEOTIDE SEQUENCE [LARGE SCALE GENOMIC DNA]</scope>
    <source>
        <strain evidence="2">S2_003_000_R2_14</strain>
    </source>
</reference>
<accession>A0A2W5TUI7</accession>
<dbReference type="EMBL" id="QFQP01000004">
    <property type="protein sequence ID" value="PZR16076.1"/>
    <property type="molecule type" value="Genomic_DNA"/>
</dbReference>
<comment type="caution">
    <text evidence="2">The sequence shown here is derived from an EMBL/GenBank/DDBJ whole genome shotgun (WGS) entry which is preliminary data.</text>
</comment>
<evidence type="ECO:0000256" key="1">
    <source>
        <dbReference type="SAM" id="SignalP"/>
    </source>
</evidence>
<keyword evidence="1" id="KW-0732">Signal</keyword>
<evidence type="ECO:0000313" key="2">
    <source>
        <dbReference type="EMBL" id="PZR16076.1"/>
    </source>
</evidence>
<organism evidence="2 3">
    <name type="scientific">Archangium gephyra</name>
    <dbReference type="NCBI Taxonomy" id="48"/>
    <lineage>
        <taxon>Bacteria</taxon>
        <taxon>Pseudomonadati</taxon>
        <taxon>Myxococcota</taxon>
        <taxon>Myxococcia</taxon>
        <taxon>Myxococcales</taxon>
        <taxon>Cystobacterineae</taxon>
        <taxon>Archangiaceae</taxon>
        <taxon>Archangium</taxon>
    </lineage>
</organism>
<feature type="chain" id="PRO_5016078502" description="Outer membrane protein beta-barrel domain-containing protein" evidence="1">
    <location>
        <begin position="22"/>
        <end position="188"/>
    </location>
</feature>
<protein>
    <recommendedName>
        <fullName evidence="4">Outer membrane protein beta-barrel domain-containing protein</fullName>
    </recommendedName>
</protein>
<feature type="signal peptide" evidence="1">
    <location>
        <begin position="1"/>
        <end position="21"/>
    </location>
</feature>
<gene>
    <name evidence="2" type="ORF">DI536_07215</name>
</gene>
<name>A0A2W5TUI7_9BACT</name>
<proteinExistence type="predicted"/>
<evidence type="ECO:0000313" key="3">
    <source>
        <dbReference type="Proteomes" id="UP000249061"/>
    </source>
</evidence>
<sequence>MKFFTKFALIAALAVSSVAFAQEEGVADTGGGGVRAPGALLDASEKTERPMLLSIHGYLPYHAFGFGYFPIGGGASFYIPLVKNGFIPKLNDEFGIDFGVDAIARVGSAYPFSLHIPVGVQWKFHILSNLEVYAKLGLQADIWFGFPGAYLPVWPVGMVGAHYFFSKGFGLKLEAGSTGVRFGVVLAF</sequence>
<dbReference type="Proteomes" id="UP000249061">
    <property type="component" value="Unassembled WGS sequence"/>
</dbReference>
<dbReference type="AlphaFoldDB" id="A0A2W5TUI7"/>
<evidence type="ECO:0008006" key="4">
    <source>
        <dbReference type="Google" id="ProtNLM"/>
    </source>
</evidence>